<keyword evidence="5" id="KW-0238">DNA-binding</keyword>
<keyword evidence="8" id="KW-0408">Iron</keyword>
<reference evidence="9 10" key="1">
    <citation type="submission" date="2016-10" db="EMBL/GenBank/DDBJ databases">
        <authorList>
            <person name="de Groot N.N."/>
        </authorList>
    </citation>
    <scope>NUCLEOTIDE SEQUENCE [LARGE SCALE GENOMIC DNA]</scope>
    <source>
        <strain evidence="9 10">DSM 1283</strain>
    </source>
</reference>
<comment type="cofactor">
    <cofactor evidence="8">
        <name>Mn(2+)</name>
        <dbReference type="ChEBI" id="CHEBI:29035"/>
    </cofactor>
    <cofactor evidence="8">
        <name>Fe(2+)</name>
        <dbReference type="ChEBI" id="CHEBI:29033"/>
    </cofactor>
    <text evidence="8">Binds 1 Mn(2+) or Fe(2+) ion per subunit.</text>
</comment>
<dbReference type="InterPro" id="IPR036390">
    <property type="entry name" value="WH_DNA-bd_sf"/>
</dbReference>
<dbReference type="InterPro" id="IPR002481">
    <property type="entry name" value="FUR"/>
</dbReference>
<feature type="binding site" evidence="7">
    <location>
        <position position="127"/>
    </location>
    <ligand>
        <name>Zn(2+)</name>
        <dbReference type="ChEBI" id="CHEBI:29105"/>
    </ligand>
</feature>
<keyword evidence="4" id="KW-0805">Transcription regulation</keyword>
<dbReference type="InterPro" id="IPR036388">
    <property type="entry name" value="WH-like_DNA-bd_sf"/>
</dbReference>
<dbReference type="RefSeq" id="WP_091689113.1">
    <property type="nucleotide sequence ID" value="NZ_BAABFM010000055.1"/>
</dbReference>
<keyword evidence="2" id="KW-0678">Repressor</keyword>
<evidence type="ECO:0000256" key="1">
    <source>
        <dbReference type="ARBA" id="ARBA00007957"/>
    </source>
</evidence>
<keyword evidence="10" id="KW-1185">Reference proteome</keyword>
<organism evidence="9 10">
    <name type="scientific">Anaerocolumna aminovalerica</name>
    <dbReference type="NCBI Taxonomy" id="1527"/>
    <lineage>
        <taxon>Bacteria</taxon>
        <taxon>Bacillati</taxon>
        <taxon>Bacillota</taxon>
        <taxon>Clostridia</taxon>
        <taxon>Lachnospirales</taxon>
        <taxon>Lachnospiraceae</taxon>
        <taxon>Anaerocolumna</taxon>
    </lineage>
</organism>
<name>A0A1I5J0I9_9FIRM</name>
<dbReference type="PANTHER" id="PTHR33202">
    <property type="entry name" value="ZINC UPTAKE REGULATION PROTEIN"/>
    <property type="match status" value="1"/>
</dbReference>
<dbReference type="GO" id="GO:0003700">
    <property type="term" value="F:DNA-binding transcription factor activity"/>
    <property type="evidence" value="ECO:0007669"/>
    <property type="project" value="InterPro"/>
</dbReference>
<feature type="binding site" evidence="7">
    <location>
        <position position="124"/>
    </location>
    <ligand>
        <name>Zn(2+)</name>
        <dbReference type="ChEBI" id="CHEBI:29105"/>
    </ligand>
</feature>
<evidence type="ECO:0000256" key="2">
    <source>
        <dbReference type="ARBA" id="ARBA00022491"/>
    </source>
</evidence>
<dbReference type="Gene3D" id="3.30.1490.190">
    <property type="match status" value="1"/>
</dbReference>
<accession>A0A1I5J0I9</accession>
<dbReference type="InterPro" id="IPR043135">
    <property type="entry name" value="Fur_C"/>
</dbReference>
<dbReference type="Pfam" id="PF01475">
    <property type="entry name" value="FUR"/>
    <property type="match status" value="1"/>
</dbReference>
<dbReference type="GO" id="GO:1900376">
    <property type="term" value="P:regulation of secondary metabolite biosynthetic process"/>
    <property type="evidence" value="ECO:0007669"/>
    <property type="project" value="TreeGrafter"/>
</dbReference>
<dbReference type="STRING" id="1527.SAMN04489757_1592"/>
<evidence type="ECO:0000256" key="3">
    <source>
        <dbReference type="ARBA" id="ARBA00022833"/>
    </source>
</evidence>
<feature type="binding site" evidence="8">
    <location>
        <position position="116"/>
    </location>
    <ligand>
        <name>Fe cation</name>
        <dbReference type="ChEBI" id="CHEBI:24875"/>
    </ligand>
</feature>
<dbReference type="Gene3D" id="1.10.10.10">
    <property type="entry name" value="Winged helix-like DNA-binding domain superfamily/Winged helix DNA-binding domain"/>
    <property type="match status" value="1"/>
</dbReference>
<evidence type="ECO:0000256" key="4">
    <source>
        <dbReference type="ARBA" id="ARBA00023015"/>
    </source>
</evidence>
<evidence type="ECO:0000313" key="9">
    <source>
        <dbReference type="EMBL" id="SFO65946.1"/>
    </source>
</evidence>
<evidence type="ECO:0000313" key="10">
    <source>
        <dbReference type="Proteomes" id="UP000198806"/>
    </source>
</evidence>
<comment type="cofactor">
    <cofactor evidence="7">
        <name>Zn(2+)</name>
        <dbReference type="ChEBI" id="CHEBI:29105"/>
    </cofactor>
    <text evidence="7">Binds 1 zinc ion per subunit.</text>
</comment>
<evidence type="ECO:0000256" key="7">
    <source>
        <dbReference type="PIRSR" id="PIRSR602481-1"/>
    </source>
</evidence>
<dbReference type="CDD" id="cd07153">
    <property type="entry name" value="Fur_like"/>
    <property type="match status" value="1"/>
</dbReference>
<dbReference type="PANTHER" id="PTHR33202:SF7">
    <property type="entry name" value="FERRIC UPTAKE REGULATION PROTEIN"/>
    <property type="match status" value="1"/>
</dbReference>
<evidence type="ECO:0000256" key="6">
    <source>
        <dbReference type="ARBA" id="ARBA00023163"/>
    </source>
</evidence>
<comment type="similarity">
    <text evidence="1">Belongs to the Fur family.</text>
</comment>
<feature type="binding site" evidence="7">
    <location>
        <position position="82"/>
    </location>
    <ligand>
        <name>Zn(2+)</name>
        <dbReference type="ChEBI" id="CHEBI:29105"/>
    </ligand>
</feature>
<gene>
    <name evidence="9" type="ORF">SAMN04489757_1592</name>
</gene>
<keyword evidence="7" id="KW-0479">Metal-binding</keyword>
<dbReference type="GO" id="GO:0008270">
    <property type="term" value="F:zinc ion binding"/>
    <property type="evidence" value="ECO:0007669"/>
    <property type="project" value="TreeGrafter"/>
</dbReference>
<dbReference type="OrthoDB" id="8659436at2"/>
<evidence type="ECO:0000256" key="5">
    <source>
        <dbReference type="ARBA" id="ARBA00023125"/>
    </source>
</evidence>
<keyword evidence="3 7" id="KW-0862">Zinc</keyword>
<sequence>MKTLKYSRQREAIMNYLAQTKEHPTADTIYMNIRETYPNISLGTVYRNLNLLVEQGEIIKFSCGDGCDRFDGNADPHYHFVCKRCSKVYDLDMKIDSLNHINLIANAGFDGEVLGHSTIFYGYCPDCKTLS</sequence>
<dbReference type="Proteomes" id="UP000198806">
    <property type="component" value="Unassembled WGS sequence"/>
</dbReference>
<dbReference type="GO" id="GO:0045892">
    <property type="term" value="P:negative regulation of DNA-templated transcription"/>
    <property type="evidence" value="ECO:0007669"/>
    <property type="project" value="TreeGrafter"/>
</dbReference>
<evidence type="ECO:0000256" key="8">
    <source>
        <dbReference type="PIRSR" id="PIRSR602481-2"/>
    </source>
</evidence>
<proteinExistence type="inferred from homology"/>
<dbReference type="EMBL" id="FOWD01000059">
    <property type="protein sequence ID" value="SFO65946.1"/>
    <property type="molecule type" value="Genomic_DNA"/>
</dbReference>
<dbReference type="AlphaFoldDB" id="A0A1I5J0I9"/>
<protein>
    <submittedName>
        <fullName evidence="9">Fur family transcriptional regulator, peroxide stress response regulator</fullName>
    </submittedName>
</protein>
<feature type="binding site" evidence="7">
    <location>
        <position position="85"/>
    </location>
    <ligand>
        <name>Zn(2+)</name>
        <dbReference type="ChEBI" id="CHEBI:29105"/>
    </ligand>
</feature>
<keyword evidence="6" id="KW-0804">Transcription</keyword>
<dbReference type="GO" id="GO:0000976">
    <property type="term" value="F:transcription cis-regulatory region binding"/>
    <property type="evidence" value="ECO:0007669"/>
    <property type="project" value="TreeGrafter"/>
</dbReference>
<dbReference type="SUPFAM" id="SSF46785">
    <property type="entry name" value="Winged helix' DNA-binding domain"/>
    <property type="match status" value="1"/>
</dbReference>